<keyword evidence="6" id="KW-1185">Reference proteome</keyword>
<evidence type="ECO:0000256" key="1">
    <source>
        <dbReference type="ARBA" id="ARBA00006739"/>
    </source>
</evidence>
<keyword evidence="3 5" id="KW-0808">Transferase</keyword>
<accession>A0A238YNH1</accession>
<dbReference type="Pfam" id="PF00535">
    <property type="entry name" value="Glycos_transf_2"/>
    <property type="match status" value="1"/>
</dbReference>
<dbReference type="OrthoDB" id="9802649at2"/>
<dbReference type="Gene3D" id="3.90.550.10">
    <property type="entry name" value="Spore Coat Polysaccharide Biosynthesis Protein SpsA, Chain A"/>
    <property type="match status" value="1"/>
</dbReference>
<comment type="similarity">
    <text evidence="1">Belongs to the glycosyltransferase 2 family.</text>
</comment>
<dbReference type="EMBL" id="FZNN01000018">
    <property type="protein sequence ID" value="SNR72695.1"/>
    <property type="molecule type" value="Genomic_DNA"/>
</dbReference>
<evidence type="ECO:0000256" key="2">
    <source>
        <dbReference type="ARBA" id="ARBA00022676"/>
    </source>
</evidence>
<name>A0A238YNH1_9RHOB</name>
<evidence type="ECO:0000256" key="3">
    <source>
        <dbReference type="ARBA" id="ARBA00022679"/>
    </source>
</evidence>
<organism evidence="5 6">
    <name type="scientific">Puniceibacterium sediminis</name>
    <dbReference type="NCBI Taxonomy" id="1608407"/>
    <lineage>
        <taxon>Bacteria</taxon>
        <taxon>Pseudomonadati</taxon>
        <taxon>Pseudomonadota</taxon>
        <taxon>Alphaproteobacteria</taxon>
        <taxon>Rhodobacterales</taxon>
        <taxon>Paracoccaceae</taxon>
        <taxon>Puniceibacterium</taxon>
    </lineage>
</organism>
<keyword evidence="2" id="KW-0328">Glycosyltransferase</keyword>
<evidence type="ECO:0000313" key="5">
    <source>
        <dbReference type="EMBL" id="SNR72695.1"/>
    </source>
</evidence>
<evidence type="ECO:0000313" key="6">
    <source>
        <dbReference type="Proteomes" id="UP000198417"/>
    </source>
</evidence>
<dbReference type="GO" id="GO:0016757">
    <property type="term" value="F:glycosyltransferase activity"/>
    <property type="evidence" value="ECO:0007669"/>
    <property type="project" value="UniProtKB-KW"/>
</dbReference>
<evidence type="ECO:0000259" key="4">
    <source>
        <dbReference type="Pfam" id="PF00535"/>
    </source>
</evidence>
<feature type="domain" description="Glycosyltransferase 2-like" evidence="4">
    <location>
        <begin position="16"/>
        <end position="159"/>
    </location>
</feature>
<gene>
    <name evidence="5" type="ORF">SAMN06265370_11870</name>
</gene>
<dbReference type="InterPro" id="IPR001173">
    <property type="entry name" value="Glyco_trans_2-like"/>
</dbReference>
<dbReference type="PANTHER" id="PTHR43685">
    <property type="entry name" value="GLYCOSYLTRANSFERASE"/>
    <property type="match status" value="1"/>
</dbReference>
<dbReference type="InterPro" id="IPR050834">
    <property type="entry name" value="Glycosyltransf_2"/>
</dbReference>
<sequence>MADELPGTGTEPHIGILMAVYNGASHLREQLDSIAQQDHADWQVLASDDGSTDGSCSELDRFAAEHQLTRMEGPRRGNSADNFLSLIRRAGDHLPTGAWIAFSDQDDIWLPDKLSRGVAALRDLPDGRPGLYCSRTWITDETLSTRRLSMPRPRPTGFRNALVQNIASGNTILLNTPAAALVRAAAAEVGAVVVHDWWLYQIVTGAGGWVAHDDAPSLLYRQHGVNQIGANDTTLARIRRVRQLLRGDFREWNRINIAALTASAHRLTPQNRARLERFAEVHDARLWGRLTGLARLRLYRQSTASTIALWVSAFLGWL</sequence>
<dbReference type="AlphaFoldDB" id="A0A238YNH1"/>
<protein>
    <submittedName>
        <fullName evidence="5">Glycosyl transferase family 2</fullName>
    </submittedName>
</protein>
<reference evidence="5 6" key="1">
    <citation type="submission" date="2017-06" db="EMBL/GenBank/DDBJ databases">
        <authorList>
            <person name="Kim H.J."/>
            <person name="Triplett B.A."/>
        </authorList>
    </citation>
    <scope>NUCLEOTIDE SEQUENCE [LARGE SCALE GENOMIC DNA]</scope>
    <source>
        <strain evidence="5 6">DSM 29052</strain>
    </source>
</reference>
<dbReference type="InterPro" id="IPR029044">
    <property type="entry name" value="Nucleotide-diphossugar_trans"/>
</dbReference>
<dbReference type="Proteomes" id="UP000198417">
    <property type="component" value="Unassembled WGS sequence"/>
</dbReference>
<dbReference type="RefSeq" id="WP_089272743.1">
    <property type="nucleotide sequence ID" value="NZ_FZNN01000018.1"/>
</dbReference>
<proteinExistence type="inferred from homology"/>
<dbReference type="PANTHER" id="PTHR43685:SF5">
    <property type="entry name" value="GLYCOSYLTRANSFERASE EPSE-RELATED"/>
    <property type="match status" value="1"/>
</dbReference>
<dbReference type="SUPFAM" id="SSF53448">
    <property type="entry name" value="Nucleotide-diphospho-sugar transferases"/>
    <property type="match status" value="1"/>
</dbReference>